<evidence type="ECO:0000256" key="5">
    <source>
        <dbReference type="ARBA" id="ARBA00022801"/>
    </source>
</evidence>
<dbReference type="InterPro" id="IPR039731">
    <property type="entry name" value="Rce1"/>
</dbReference>
<dbReference type="GeneID" id="54478841"/>
<evidence type="ECO:0000256" key="6">
    <source>
        <dbReference type="ARBA" id="ARBA00022824"/>
    </source>
</evidence>
<evidence type="ECO:0000313" key="13">
    <source>
        <dbReference type="EMBL" id="KAF2478904.1"/>
    </source>
</evidence>
<keyword evidence="3" id="KW-0645">Protease</keyword>
<dbReference type="OrthoDB" id="271604at2759"/>
<dbReference type="InterPro" id="IPR003675">
    <property type="entry name" value="Rce1/LyrA-like_dom"/>
</dbReference>
<dbReference type="GO" id="GO:0071586">
    <property type="term" value="P:CAAX-box protein processing"/>
    <property type="evidence" value="ECO:0007669"/>
    <property type="project" value="InterPro"/>
</dbReference>
<comment type="similarity">
    <text evidence="2">Belongs to the peptidase U48 family.</text>
</comment>
<evidence type="ECO:0000256" key="11">
    <source>
        <dbReference type="SAM" id="Phobius"/>
    </source>
</evidence>
<feature type="domain" description="CAAX prenyl protease 2/Lysostaphin resistance protein A-like" evidence="12">
    <location>
        <begin position="158"/>
        <end position="273"/>
    </location>
</feature>
<dbReference type="AlphaFoldDB" id="A0A6A6PGP9"/>
<accession>A0A6A6PGP9</accession>
<dbReference type="Proteomes" id="UP000799767">
    <property type="component" value="Unassembled WGS sequence"/>
</dbReference>
<dbReference type="EC" id="3.4.26.1" evidence="10"/>
<dbReference type="PANTHER" id="PTHR13046:SF0">
    <property type="entry name" value="CAAX PRENYL PROTEASE 2"/>
    <property type="match status" value="1"/>
</dbReference>
<feature type="transmembrane region" description="Helical" evidence="11">
    <location>
        <begin position="34"/>
        <end position="56"/>
    </location>
</feature>
<keyword evidence="14" id="KW-1185">Reference proteome</keyword>
<dbReference type="GO" id="GO:0005789">
    <property type="term" value="C:endoplasmic reticulum membrane"/>
    <property type="evidence" value="ECO:0007669"/>
    <property type="project" value="UniProtKB-SubCell"/>
</dbReference>
<feature type="transmembrane region" description="Helical" evidence="11">
    <location>
        <begin position="315"/>
        <end position="336"/>
    </location>
</feature>
<evidence type="ECO:0000256" key="4">
    <source>
        <dbReference type="ARBA" id="ARBA00022692"/>
    </source>
</evidence>
<keyword evidence="8 11" id="KW-0472">Membrane</keyword>
<evidence type="ECO:0000256" key="9">
    <source>
        <dbReference type="ARBA" id="ARBA00047280"/>
    </source>
</evidence>
<feature type="transmembrane region" description="Helical" evidence="11">
    <location>
        <begin position="118"/>
        <end position="138"/>
    </location>
</feature>
<evidence type="ECO:0000256" key="8">
    <source>
        <dbReference type="ARBA" id="ARBA00023136"/>
    </source>
</evidence>
<sequence length="349" mass="38838">MVGNIWPREFTWFDRLRTLPLPDAGPMPAISERTAFLCAAAYTIFYVAPFYLSATLRTSAANSRNTPVVIKARVRAVTLTCLTCLVVTAAVLVARGHYNVPQILRACGVWPVHPLDLFKVLLLVIVLFTCSLYESIVVDGDWRGWSLVAFKQGIWDDWVGFRNLVVAPASEELVFRALVIPLFQLAQTGVTRIVFVTPLIFGVAHVHHLVEFIQSRTPPNRRIPPLALCLQGVVISLFQFAYTSIFGWFAAFVFLRTGNIWAAIVAHSFCNHMGVPRLWGRLGQSGYKTLPPQSVTPDVAESMNSAMQGEQSLPIAWTVAYYVLMVVGAYAFSLLLSPLTESKYALVRF</sequence>
<keyword evidence="7 11" id="KW-1133">Transmembrane helix</keyword>
<feature type="transmembrane region" description="Helical" evidence="11">
    <location>
        <begin position="76"/>
        <end position="98"/>
    </location>
</feature>
<keyword evidence="5" id="KW-0378">Hydrolase</keyword>
<organism evidence="13 14">
    <name type="scientific">Neohortaea acidophila</name>
    <dbReference type="NCBI Taxonomy" id="245834"/>
    <lineage>
        <taxon>Eukaryota</taxon>
        <taxon>Fungi</taxon>
        <taxon>Dikarya</taxon>
        <taxon>Ascomycota</taxon>
        <taxon>Pezizomycotina</taxon>
        <taxon>Dothideomycetes</taxon>
        <taxon>Dothideomycetidae</taxon>
        <taxon>Mycosphaerellales</taxon>
        <taxon>Teratosphaeriaceae</taxon>
        <taxon>Neohortaea</taxon>
    </lineage>
</organism>
<gene>
    <name evidence="13" type="ORF">BDY17DRAFT_328413</name>
</gene>
<comment type="subcellular location">
    <subcellularLocation>
        <location evidence="1">Endoplasmic reticulum membrane</location>
        <topology evidence="1">Multi-pass membrane protein</topology>
    </subcellularLocation>
</comment>
<keyword evidence="4 11" id="KW-0812">Transmembrane</keyword>
<dbReference type="RefSeq" id="XP_033585474.1">
    <property type="nucleotide sequence ID" value="XM_033737839.1"/>
</dbReference>
<dbReference type="EMBL" id="MU001643">
    <property type="protein sequence ID" value="KAF2478904.1"/>
    <property type="molecule type" value="Genomic_DNA"/>
</dbReference>
<keyword evidence="6" id="KW-0256">Endoplasmic reticulum</keyword>
<evidence type="ECO:0000256" key="1">
    <source>
        <dbReference type="ARBA" id="ARBA00004477"/>
    </source>
</evidence>
<evidence type="ECO:0000256" key="3">
    <source>
        <dbReference type="ARBA" id="ARBA00022670"/>
    </source>
</evidence>
<evidence type="ECO:0000256" key="7">
    <source>
        <dbReference type="ARBA" id="ARBA00022989"/>
    </source>
</evidence>
<proteinExistence type="inferred from homology"/>
<comment type="catalytic activity">
    <reaction evidence="9">
        <text>Hydrolyzes the peptide bond -P2-(S-farnesyl or geranylgeranyl)C-P1'-P2'-P3'-COOH where P1' and P2' are amino acids with aliphatic sidechains and P3' is any C-terminal residue.</text>
        <dbReference type="EC" id="3.4.26.1"/>
    </reaction>
</comment>
<dbReference type="PANTHER" id="PTHR13046">
    <property type="entry name" value="PROTEASE U48 CAAX PRENYL PROTEASE RCE1"/>
    <property type="match status" value="1"/>
</dbReference>
<dbReference type="GO" id="GO:0004222">
    <property type="term" value="F:metalloendopeptidase activity"/>
    <property type="evidence" value="ECO:0007669"/>
    <property type="project" value="InterPro"/>
</dbReference>
<evidence type="ECO:0000256" key="10">
    <source>
        <dbReference type="ARBA" id="ARBA00049729"/>
    </source>
</evidence>
<evidence type="ECO:0000256" key="2">
    <source>
        <dbReference type="ARBA" id="ARBA00006897"/>
    </source>
</evidence>
<evidence type="ECO:0000259" key="12">
    <source>
        <dbReference type="Pfam" id="PF02517"/>
    </source>
</evidence>
<evidence type="ECO:0000313" key="14">
    <source>
        <dbReference type="Proteomes" id="UP000799767"/>
    </source>
</evidence>
<protein>
    <recommendedName>
        <fullName evidence="10">intramembrane prenyl-peptidase Rce1</fullName>
        <ecNumber evidence="10">3.4.26.1</ecNumber>
    </recommendedName>
</protein>
<name>A0A6A6PGP9_9PEZI</name>
<dbReference type="Pfam" id="PF02517">
    <property type="entry name" value="Rce1-like"/>
    <property type="match status" value="1"/>
</dbReference>
<reference evidence="13" key="1">
    <citation type="journal article" date="2020" name="Stud. Mycol.">
        <title>101 Dothideomycetes genomes: a test case for predicting lifestyles and emergence of pathogens.</title>
        <authorList>
            <person name="Haridas S."/>
            <person name="Albert R."/>
            <person name="Binder M."/>
            <person name="Bloem J."/>
            <person name="Labutti K."/>
            <person name="Salamov A."/>
            <person name="Andreopoulos B."/>
            <person name="Baker S."/>
            <person name="Barry K."/>
            <person name="Bills G."/>
            <person name="Bluhm B."/>
            <person name="Cannon C."/>
            <person name="Castanera R."/>
            <person name="Culley D."/>
            <person name="Daum C."/>
            <person name="Ezra D."/>
            <person name="Gonzalez J."/>
            <person name="Henrissat B."/>
            <person name="Kuo A."/>
            <person name="Liang C."/>
            <person name="Lipzen A."/>
            <person name="Lutzoni F."/>
            <person name="Magnuson J."/>
            <person name="Mondo S."/>
            <person name="Nolan M."/>
            <person name="Ohm R."/>
            <person name="Pangilinan J."/>
            <person name="Park H.-J."/>
            <person name="Ramirez L."/>
            <person name="Alfaro M."/>
            <person name="Sun H."/>
            <person name="Tritt A."/>
            <person name="Yoshinaga Y."/>
            <person name="Zwiers L.-H."/>
            <person name="Turgeon B."/>
            <person name="Goodwin S."/>
            <person name="Spatafora J."/>
            <person name="Crous P."/>
            <person name="Grigoriev I."/>
        </authorList>
    </citation>
    <scope>NUCLEOTIDE SEQUENCE</scope>
    <source>
        <strain evidence="13">CBS 113389</strain>
    </source>
</reference>